<dbReference type="InterPro" id="IPR007404">
    <property type="entry name" value="YdjM-like"/>
</dbReference>
<dbReference type="AlphaFoldDB" id="R7V458"/>
<feature type="transmembrane region" description="Helical" evidence="6">
    <location>
        <begin position="107"/>
        <end position="124"/>
    </location>
</feature>
<keyword evidence="9" id="KW-1185">Reference proteome</keyword>
<feature type="transmembrane region" description="Helical" evidence="6">
    <location>
        <begin position="171"/>
        <end position="191"/>
    </location>
</feature>
<organism evidence="7">
    <name type="scientific">Capitella teleta</name>
    <name type="common">Polychaete worm</name>
    <dbReference type="NCBI Taxonomy" id="283909"/>
    <lineage>
        <taxon>Eukaryota</taxon>
        <taxon>Metazoa</taxon>
        <taxon>Spiralia</taxon>
        <taxon>Lophotrochozoa</taxon>
        <taxon>Annelida</taxon>
        <taxon>Polychaeta</taxon>
        <taxon>Sedentaria</taxon>
        <taxon>Scolecida</taxon>
        <taxon>Capitellidae</taxon>
        <taxon>Capitella</taxon>
    </lineage>
</organism>
<keyword evidence="4 6" id="KW-1133">Transmembrane helix</keyword>
<dbReference type="EMBL" id="KB295394">
    <property type="protein sequence ID" value="ELU13227.1"/>
    <property type="molecule type" value="Genomic_DNA"/>
</dbReference>
<dbReference type="Proteomes" id="UP000014760">
    <property type="component" value="Unassembled WGS sequence"/>
</dbReference>
<evidence type="ECO:0000313" key="8">
    <source>
        <dbReference type="EnsemblMetazoa" id="CapteP167876"/>
    </source>
</evidence>
<comment type="subcellular location">
    <subcellularLocation>
        <location evidence="1">Membrane</location>
        <topology evidence="1">Multi-pass membrane protein</topology>
    </subcellularLocation>
</comment>
<dbReference type="EnsemblMetazoa" id="CapteT167876">
    <property type="protein sequence ID" value="CapteP167876"/>
    <property type="gene ID" value="CapteG167876"/>
</dbReference>
<reference evidence="7 9" key="2">
    <citation type="journal article" date="2013" name="Nature">
        <title>Insights into bilaterian evolution from three spiralian genomes.</title>
        <authorList>
            <person name="Simakov O."/>
            <person name="Marletaz F."/>
            <person name="Cho S.J."/>
            <person name="Edsinger-Gonzales E."/>
            <person name="Havlak P."/>
            <person name="Hellsten U."/>
            <person name="Kuo D.H."/>
            <person name="Larsson T."/>
            <person name="Lv J."/>
            <person name="Arendt D."/>
            <person name="Savage R."/>
            <person name="Osoegawa K."/>
            <person name="de Jong P."/>
            <person name="Grimwood J."/>
            <person name="Chapman J.A."/>
            <person name="Shapiro H."/>
            <person name="Aerts A."/>
            <person name="Otillar R.P."/>
            <person name="Terry A.Y."/>
            <person name="Boore J.L."/>
            <person name="Grigoriev I.V."/>
            <person name="Lindberg D.R."/>
            <person name="Seaver E.C."/>
            <person name="Weisblat D.A."/>
            <person name="Putnam N.H."/>
            <person name="Rokhsar D.S."/>
        </authorList>
    </citation>
    <scope>NUCLEOTIDE SEQUENCE</scope>
    <source>
        <strain evidence="7 9">I ESC-2004</strain>
    </source>
</reference>
<evidence type="ECO:0000256" key="1">
    <source>
        <dbReference type="ARBA" id="ARBA00004141"/>
    </source>
</evidence>
<keyword evidence="5 6" id="KW-0472">Membrane</keyword>
<sequence length="219" mass="24733">MHLADLYQPSILLSQLLCICVCFGGDHLLSHSNLAEVAVYRALTDSTTHCLVGLLSWCIVIGPSIQLKSVVEIALCGLLACSVDVDHFIEAKSLNVEDVVKLDHRPFLHNSSFVPFIFVILLCLRQFFHRILPMPVMLRLPWIFLIAFSSHQIRDATRRGLWFAPFGSTPALPQCVYVGLIVTIPLILRLCSMHLWPDMLHLQEKSHDKKSLRDSLIQV</sequence>
<evidence type="ECO:0000256" key="6">
    <source>
        <dbReference type="SAM" id="Phobius"/>
    </source>
</evidence>
<evidence type="ECO:0000313" key="9">
    <source>
        <dbReference type="Proteomes" id="UP000014760"/>
    </source>
</evidence>
<keyword evidence="3 6" id="KW-0812">Transmembrane</keyword>
<dbReference type="PANTHER" id="PTHR13628">
    <property type="entry name" value="TRANSMEMBRANE PROTEIN 267"/>
    <property type="match status" value="1"/>
</dbReference>
<dbReference type="PANTHER" id="PTHR13628:SF1">
    <property type="entry name" value="TRANSMEMBRANE PROTEIN 267"/>
    <property type="match status" value="1"/>
</dbReference>
<evidence type="ECO:0000256" key="4">
    <source>
        <dbReference type="ARBA" id="ARBA00022989"/>
    </source>
</evidence>
<reference evidence="8" key="3">
    <citation type="submission" date="2015-06" db="UniProtKB">
        <authorList>
            <consortium name="EnsemblMetazoa"/>
        </authorList>
    </citation>
    <scope>IDENTIFICATION</scope>
</reference>
<accession>R7V458</accession>
<evidence type="ECO:0000256" key="5">
    <source>
        <dbReference type="ARBA" id="ARBA00023136"/>
    </source>
</evidence>
<proteinExistence type="predicted"/>
<evidence type="ECO:0000256" key="3">
    <source>
        <dbReference type="ARBA" id="ARBA00022692"/>
    </source>
</evidence>
<dbReference type="OrthoDB" id="10014558at2759"/>
<gene>
    <name evidence="7" type="ORF">CAPTEDRAFT_167876</name>
</gene>
<dbReference type="EMBL" id="AMQN01005210">
    <property type="status" value="NOT_ANNOTATED_CDS"/>
    <property type="molecule type" value="Genomic_DNA"/>
</dbReference>
<dbReference type="InterPro" id="IPR026572">
    <property type="entry name" value="TMEM267"/>
</dbReference>
<reference evidence="9" key="1">
    <citation type="submission" date="2012-12" db="EMBL/GenBank/DDBJ databases">
        <authorList>
            <person name="Hellsten U."/>
            <person name="Grimwood J."/>
            <person name="Chapman J.A."/>
            <person name="Shapiro H."/>
            <person name="Aerts A."/>
            <person name="Otillar R.P."/>
            <person name="Terry A.Y."/>
            <person name="Boore J.L."/>
            <person name="Simakov O."/>
            <person name="Marletaz F."/>
            <person name="Cho S.-J."/>
            <person name="Edsinger-Gonzales E."/>
            <person name="Havlak P."/>
            <person name="Kuo D.-H."/>
            <person name="Larsson T."/>
            <person name="Lv J."/>
            <person name="Arendt D."/>
            <person name="Savage R."/>
            <person name="Osoegawa K."/>
            <person name="de Jong P."/>
            <person name="Lindberg D.R."/>
            <person name="Seaver E.C."/>
            <person name="Weisblat D.A."/>
            <person name="Putnam N.H."/>
            <person name="Grigoriev I.V."/>
            <person name="Rokhsar D.S."/>
        </authorList>
    </citation>
    <scope>NUCLEOTIDE SEQUENCE</scope>
    <source>
        <strain evidence="9">I ESC-2004</strain>
    </source>
</reference>
<dbReference type="FunCoup" id="R7V458">
    <property type="interactions" value="410"/>
</dbReference>
<name>R7V458_CAPTE</name>
<evidence type="ECO:0000313" key="7">
    <source>
        <dbReference type="EMBL" id="ELU13227.1"/>
    </source>
</evidence>
<evidence type="ECO:0000256" key="2">
    <source>
        <dbReference type="ARBA" id="ARBA00013977"/>
    </source>
</evidence>
<dbReference type="HOGENOM" id="CLU_074966_1_0_1"/>
<dbReference type="GO" id="GO:0016020">
    <property type="term" value="C:membrane"/>
    <property type="evidence" value="ECO:0007669"/>
    <property type="project" value="UniProtKB-SubCell"/>
</dbReference>
<dbReference type="OMA" id="FYICTAC"/>
<dbReference type="Pfam" id="PF04307">
    <property type="entry name" value="YdjM"/>
    <property type="match status" value="1"/>
</dbReference>
<protein>
    <recommendedName>
        <fullName evidence="2">Transmembrane protein 267</fullName>
    </recommendedName>
</protein>